<sequence length="116" mass="13443">MLRDRTGKWTMALAEFTFQYVPQHAIKGQALANFLAAYPCVEIEDMDYFAVNILNLFLWHFYFNISRTSNMSGAGIIIESPQGFRTHYSFQLDFDCSNNQAEYEPLIIELKIMGEL</sequence>
<dbReference type="EMBL" id="JAJFAZ020000008">
    <property type="protein sequence ID" value="KAI5313491.1"/>
    <property type="molecule type" value="Genomic_DNA"/>
</dbReference>
<evidence type="ECO:0000313" key="2">
    <source>
        <dbReference type="Proteomes" id="UP001054821"/>
    </source>
</evidence>
<reference evidence="1 2" key="1">
    <citation type="journal article" date="2022" name="G3 (Bethesda)">
        <title>Whole-genome sequence and methylome profiling of the almond [Prunus dulcis (Mill.) D.A. Webb] cultivar 'Nonpareil'.</title>
        <authorList>
            <person name="D'Amico-Willman K.M."/>
            <person name="Ouma W.Z."/>
            <person name="Meulia T."/>
            <person name="Sideli G.M."/>
            <person name="Gradziel T.M."/>
            <person name="Fresnedo-Ramirez J."/>
        </authorList>
    </citation>
    <scope>NUCLEOTIDE SEQUENCE [LARGE SCALE GENOMIC DNA]</scope>
    <source>
        <strain evidence="1">Clone GOH B32 T37-40</strain>
    </source>
</reference>
<organism evidence="1 2">
    <name type="scientific">Prunus dulcis</name>
    <name type="common">Almond</name>
    <name type="synonym">Amygdalus dulcis</name>
    <dbReference type="NCBI Taxonomy" id="3755"/>
    <lineage>
        <taxon>Eukaryota</taxon>
        <taxon>Viridiplantae</taxon>
        <taxon>Streptophyta</taxon>
        <taxon>Embryophyta</taxon>
        <taxon>Tracheophyta</taxon>
        <taxon>Spermatophyta</taxon>
        <taxon>Magnoliopsida</taxon>
        <taxon>eudicotyledons</taxon>
        <taxon>Gunneridae</taxon>
        <taxon>Pentapetalae</taxon>
        <taxon>rosids</taxon>
        <taxon>fabids</taxon>
        <taxon>Rosales</taxon>
        <taxon>Rosaceae</taxon>
        <taxon>Amygdaloideae</taxon>
        <taxon>Amygdaleae</taxon>
        <taxon>Prunus</taxon>
    </lineage>
</organism>
<keyword evidence="2" id="KW-1185">Reference proteome</keyword>
<dbReference type="PANTHER" id="PTHR48475:SF1">
    <property type="entry name" value="RNASE H TYPE-1 DOMAIN-CONTAINING PROTEIN"/>
    <property type="match status" value="1"/>
</dbReference>
<protein>
    <submittedName>
        <fullName evidence="1">Uncharacterized protein</fullName>
    </submittedName>
</protein>
<dbReference type="Proteomes" id="UP001054821">
    <property type="component" value="Chromosome 8"/>
</dbReference>
<comment type="caution">
    <text evidence="1">The sequence shown here is derived from an EMBL/GenBank/DDBJ whole genome shotgun (WGS) entry which is preliminary data.</text>
</comment>
<accession>A0AAD4YLF6</accession>
<evidence type="ECO:0000313" key="1">
    <source>
        <dbReference type="EMBL" id="KAI5313491.1"/>
    </source>
</evidence>
<name>A0AAD4YLF6_PRUDU</name>
<dbReference type="AlphaFoldDB" id="A0AAD4YLF6"/>
<gene>
    <name evidence="1" type="ORF">L3X38_042667</name>
</gene>
<dbReference type="PANTHER" id="PTHR48475">
    <property type="entry name" value="RIBONUCLEASE H"/>
    <property type="match status" value="1"/>
</dbReference>
<proteinExistence type="predicted"/>